<evidence type="ECO:0000313" key="2">
    <source>
        <dbReference type="Proteomes" id="UP000324222"/>
    </source>
</evidence>
<organism evidence="1 2">
    <name type="scientific">Portunus trituberculatus</name>
    <name type="common">Swimming crab</name>
    <name type="synonym">Neptunus trituberculatus</name>
    <dbReference type="NCBI Taxonomy" id="210409"/>
    <lineage>
        <taxon>Eukaryota</taxon>
        <taxon>Metazoa</taxon>
        <taxon>Ecdysozoa</taxon>
        <taxon>Arthropoda</taxon>
        <taxon>Crustacea</taxon>
        <taxon>Multicrustacea</taxon>
        <taxon>Malacostraca</taxon>
        <taxon>Eumalacostraca</taxon>
        <taxon>Eucarida</taxon>
        <taxon>Decapoda</taxon>
        <taxon>Pleocyemata</taxon>
        <taxon>Brachyura</taxon>
        <taxon>Eubrachyura</taxon>
        <taxon>Portunoidea</taxon>
        <taxon>Portunidae</taxon>
        <taxon>Portuninae</taxon>
        <taxon>Portunus</taxon>
    </lineage>
</organism>
<dbReference type="AlphaFoldDB" id="A0A5B7DQ07"/>
<gene>
    <name evidence="1" type="ORF">E2C01_016592</name>
</gene>
<keyword evidence="2" id="KW-1185">Reference proteome</keyword>
<sequence length="62" mass="6768">MAKCASGWSGLGGLGLMNVGVLPRWFAFSFSRKVFSVPFGDIDSSSMMGMKPNFCENNSRKK</sequence>
<protein>
    <submittedName>
        <fullName evidence="1">Uncharacterized protein</fullName>
    </submittedName>
</protein>
<accession>A0A5B7DQ07</accession>
<dbReference type="EMBL" id="VSRR010001220">
    <property type="protein sequence ID" value="MPC23538.1"/>
    <property type="molecule type" value="Genomic_DNA"/>
</dbReference>
<comment type="caution">
    <text evidence="1">The sequence shown here is derived from an EMBL/GenBank/DDBJ whole genome shotgun (WGS) entry which is preliminary data.</text>
</comment>
<evidence type="ECO:0000313" key="1">
    <source>
        <dbReference type="EMBL" id="MPC23538.1"/>
    </source>
</evidence>
<proteinExistence type="predicted"/>
<dbReference type="Proteomes" id="UP000324222">
    <property type="component" value="Unassembled WGS sequence"/>
</dbReference>
<reference evidence="1 2" key="1">
    <citation type="submission" date="2019-05" db="EMBL/GenBank/DDBJ databases">
        <title>Another draft genome of Portunus trituberculatus and its Hox gene families provides insights of decapod evolution.</title>
        <authorList>
            <person name="Jeong J.-H."/>
            <person name="Song I."/>
            <person name="Kim S."/>
            <person name="Choi T."/>
            <person name="Kim D."/>
            <person name="Ryu S."/>
            <person name="Kim W."/>
        </authorList>
    </citation>
    <scope>NUCLEOTIDE SEQUENCE [LARGE SCALE GENOMIC DNA]</scope>
    <source>
        <tissue evidence="1">Muscle</tissue>
    </source>
</reference>
<name>A0A5B7DQ07_PORTR</name>